<reference evidence="2" key="1">
    <citation type="submission" date="2025-08" db="UniProtKB">
        <authorList>
            <consortium name="Ensembl"/>
        </authorList>
    </citation>
    <scope>IDENTIFICATION</scope>
</reference>
<name>A0A3Q2DC01_CYPVA</name>
<dbReference type="PANTHER" id="PTHR11955">
    <property type="entry name" value="FATTY ACID BINDING PROTEIN"/>
    <property type="match status" value="1"/>
</dbReference>
<dbReference type="GeneTree" id="ENSGT00940000164147"/>
<evidence type="ECO:0000313" key="2">
    <source>
        <dbReference type="Ensembl" id="ENSCVAP00000016297.1"/>
    </source>
</evidence>
<evidence type="ECO:0000256" key="1">
    <source>
        <dbReference type="ARBA" id="ARBA00008390"/>
    </source>
</evidence>
<dbReference type="Proteomes" id="UP000265020">
    <property type="component" value="Unassembled WGS sequence"/>
</dbReference>
<dbReference type="Ensembl" id="ENSCVAT00000024641.1">
    <property type="protein sequence ID" value="ENSCVAP00000016297.1"/>
    <property type="gene ID" value="ENSCVAG00000019245.1"/>
</dbReference>
<dbReference type="InterPro" id="IPR000463">
    <property type="entry name" value="Fatty_acid-bd"/>
</dbReference>
<dbReference type="STRING" id="28743.ENSCVAP00000016297"/>
<sequence>MDFSGTWKVYSEENLEEFLKVIAPEIIVKMRKDVKPVMVIEQNGMDFTCTMKTPFCTRVNHFSIGKESEICSLDGRKLKCTVREENGKLICETNKFTSVREIQGDEMIETFLFPSRKLFQFKMSEIALSSRFYRVDLNKALFWIRKHAD</sequence>
<evidence type="ECO:0000313" key="3">
    <source>
        <dbReference type="Proteomes" id="UP000265020"/>
    </source>
</evidence>
<accession>A0A3Q2DC01</accession>
<reference evidence="2" key="2">
    <citation type="submission" date="2025-09" db="UniProtKB">
        <authorList>
            <consortium name="Ensembl"/>
        </authorList>
    </citation>
    <scope>IDENTIFICATION</scope>
</reference>
<organism evidence="2 3">
    <name type="scientific">Cyprinodon variegatus</name>
    <name type="common">Sheepshead minnow</name>
    <dbReference type="NCBI Taxonomy" id="28743"/>
    <lineage>
        <taxon>Eukaryota</taxon>
        <taxon>Metazoa</taxon>
        <taxon>Chordata</taxon>
        <taxon>Craniata</taxon>
        <taxon>Vertebrata</taxon>
        <taxon>Euteleostomi</taxon>
        <taxon>Actinopterygii</taxon>
        <taxon>Neopterygii</taxon>
        <taxon>Teleostei</taxon>
        <taxon>Neoteleostei</taxon>
        <taxon>Acanthomorphata</taxon>
        <taxon>Ovalentaria</taxon>
        <taxon>Atherinomorphae</taxon>
        <taxon>Cyprinodontiformes</taxon>
        <taxon>Cyprinodontidae</taxon>
        <taxon>Cyprinodon</taxon>
    </lineage>
</organism>
<dbReference type="InterPro" id="IPR031259">
    <property type="entry name" value="ILBP"/>
</dbReference>
<dbReference type="AlphaFoldDB" id="A0A3Q2DC01"/>
<dbReference type="OMA" id="APQMIIK"/>
<keyword evidence="3" id="KW-1185">Reference proteome</keyword>
<dbReference type="InterPro" id="IPR012674">
    <property type="entry name" value="Calycin"/>
</dbReference>
<protein>
    <submittedName>
        <fullName evidence="2">Fatty acid binding protein 10b, liver basic</fullName>
    </submittedName>
</protein>
<dbReference type="SUPFAM" id="SSF50814">
    <property type="entry name" value="Lipocalins"/>
    <property type="match status" value="1"/>
</dbReference>
<dbReference type="Pfam" id="PF14651">
    <property type="entry name" value="Lipocalin_7"/>
    <property type="match status" value="1"/>
</dbReference>
<proteinExistence type="inferred from homology"/>
<comment type="similarity">
    <text evidence="1">Belongs to the calycin superfamily. Fatty-acid binding protein (FABP) family.</text>
</comment>
<dbReference type="GO" id="GO:0008289">
    <property type="term" value="F:lipid binding"/>
    <property type="evidence" value="ECO:0007669"/>
    <property type="project" value="InterPro"/>
</dbReference>
<dbReference type="Gene3D" id="2.40.128.20">
    <property type="match status" value="1"/>
</dbReference>
<dbReference type="PRINTS" id="PR00178">
    <property type="entry name" value="FATTYACIDBP"/>
</dbReference>